<comment type="similarity">
    <text evidence="1">Belongs to the EamA transporter family.</text>
</comment>
<dbReference type="GO" id="GO:0016020">
    <property type="term" value="C:membrane"/>
    <property type="evidence" value="ECO:0007669"/>
    <property type="project" value="InterPro"/>
</dbReference>
<comment type="caution">
    <text evidence="3">The sequence shown here is derived from an EMBL/GenBank/DDBJ whole genome shotgun (WGS) entry which is preliminary data.</text>
</comment>
<gene>
    <name evidence="3" type="ORF">B9L19_11135</name>
</gene>
<organism evidence="3 4">
    <name type="scientific">Geobacillus thermocatenulatus</name>
    <dbReference type="NCBI Taxonomy" id="33938"/>
    <lineage>
        <taxon>Bacteria</taxon>
        <taxon>Bacillati</taxon>
        <taxon>Bacillota</taxon>
        <taxon>Bacilli</taxon>
        <taxon>Bacillales</taxon>
        <taxon>Anoxybacillaceae</taxon>
        <taxon>Geobacillus</taxon>
        <taxon>Geobacillus thermoleovorans group</taxon>
    </lineage>
</organism>
<evidence type="ECO:0000259" key="2">
    <source>
        <dbReference type="Pfam" id="PF00892"/>
    </source>
</evidence>
<feature type="domain" description="EamA" evidence="2">
    <location>
        <begin position="5"/>
        <end position="66"/>
    </location>
</feature>
<dbReference type="AlphaFoldDB" id="A0A226Q3C8"/>
<dbReference type="InterPro" id="IPR000620">
    <property type="entry name" value="EamA_dom"/>
</dbReference>
<reference evidence="3 4" key="1">
    <citation type="submission" date="2017-05" db="EMBL/GenBank/DDBJ databases">
        <title>The genome sequence of Geobacillus thermocatenulatus DSM 730.</title>
        <authorList>
            <person name="Ramaloko W.T."/>
            <person name="Koen N."/>
            <person name="Polliack S."/>
            <person name="Aliyu H."/>
            <person name="Lebre P."/>
            <person name="Mohr T."/>
            <person name="Oswald F."/>
            <person name="Zwick M."/>
            <person name="Neumann A."/>
            <person name="Syldatk C."/>
            <person name="Cowan D."/>
            <person name="De Maayer P."/>
        </authorList>
    </citation>
    <scope>NUCLEOTIDE SEQUENCE [LARGE SCALE GENOMIC DNA]</scope>
    <source>
        <strain evidence="3 4">BGSC 93A1</strain>
    </source>
</reference>
<dbReference type="Proteomes" id="UP000198378">
    <property type="component" value="Unassembled WGS sequence"/>
</dbReference>
<accession>A0A226Q3C8</accession>
<evidence type="ECO:0000313" key="3">
    <source>
        <dbReference type="EMBL" id="OXB86109.1"/>
    </source>
</evidence>
<name>A0A226Q3C8_9BACL</name>
<protein>
    <recommendedName>
        <fullName evidence="2">EamA domain-containing protein</fullName>
    </recommendedName>
</protein>
<dbReference type="EMBL" id="NEWK01000002">
    <property type="protein sequence ID" value="OXB86109.1"/>
    <property type="molecule type" value="Genomic_DNA"/>
</dbReference>
<dbReference type="Pfam" id="PF00892">
    <property type="entry name" value="EamA"/>
    <property type="match status" value="1"/>
</dbReference>
<sequence>MREKLFLVLANLFWAGHYVIGKSIIAETGPFWLTLIRWCVAFIVLAPISYWLERPRYQDIIQVTICFCRLGRSPGFLLLHRLAA</sequence>
<keyword evidence="4" id="KW-1185">Reference proteome</keyword>
<evidence type="ECO:0000313" key="4">
    <source>
        <dbReference type="Proteomes" id="UP000198378"/>
    </source>
</evidence>
<proteinExistence type="inferred from homology"/>
<dbReference type="RefSeq" id="WP_025951262.1">
    <property type="nucleotide sequence ID" value="NZ_CP018058.1"/>
</dbReference>
<dbReference type="KEGG" id="gtm:GT3921_12115"/>
<evidence type="ECO:0000256" key="1">
    <source>
        <dbReference type="ARBA" id="ARBA00007362"/>
    </source>
</evidence>